<sequence>SSQMAKNWINAWVKDLHEEMTQADVVKLSGELVSQSQVSVLWRRLKGPEIPEGVPVDVVGWRPAPDGTEPRTLRDFLNTRGDLPDGFELKSASRPRSNKLAQGWINAWAKKLYGKMACAKVAELSGDLINPVQVAVLWGAIADGPDAGVSEGDVPGGGGSSDSGVLTRPEVVGWRPAEDGTGLQTLKAFLESRPHPAGFGLKSKDRPRSSQMAQEWINAWAVGLHGEMTPAEVSKLSGDLGGRSHVSDLWRRLERPEIPEGVPVDVVGWRPAPDGTEPRTFRDFLNTRGDLPAGFTLKSKDRTGARSSVVAQGWINAWAKKLHGKMPQAEVAELSGGLINKNQVAVLWAAVAGGGGGGVPVRVAEEAEAARARSRELSRHENDSEGEGDSESDSEGGVAGGVWEGGDLAAVPVGNVFGVAIELADVGVLVGKGSPKSRLAAGFLPKEDLVHGVVLLDHDLRDVDVLTSVILATGWDGLEAIRLYA</sequence>
<gene>
    <name evidence="2" type="ORF">H074_03364</name>
</gene>
<feature type="compositionally biased region" description="Acidic residues" evidence="1">
    <location>
        <begin position="384"/>
        <end position="394"/>
    </location>
</feature>
<accession>M2YQ46</accession>
<proteinExistence type="predicted"/>
<organism evidence="2 3">
    <name type="scientific">Amycolatopsis decaplanina DSM 44594</name>
    <dbReference type="NCBI Taxonomy" id="1284240"/>
    <lineage>
        <taxon>Bacteria</taxon>
        <taxon>Bacillati</taxon>
        <taxon>Actinomycetota</taxon>
        <taxon>Actinomycetes</taxon>
        <taxon>Pseudonocardiales</taxon>
        <taxon>Pseudonocardiaceae</taxon>
        <taxon>Amycolatopsis</taxon>
    </lineage>
</organism>
<keyword evidence="3" id="KW-1185">Reference proteome</keyword>
<feature type="non-terminal residue" evidence="2">
    <location>
        <position position="485"/>
    </location>
</feature>
<dbReference type="AlphaFoldDB" id="M2YQ46"/>
<feature type="compositionally biased region" description="Basic and acidic residues" evidence="1">
    <location>
        <begin position="370"/>
        <end position="383"/>
    </location>
</feature>
<evidence type="ECO:0000313" key="3">
    <source>
        <dbReference type="Proteomes" id="UP000054226"/>
    </source>
</evidence>
<evidence type="ECO:0000313" key="2">
    <source>
        <dbReference type="EMBL" id="EME64080.1"/>
    </source>
</evidence>
<feature type="non-terminal residue" evidence="2">
    <location>
        <position position="1"/>
    </location>
</feature>
<evidence type="ECO:0000256" key="1">
    <source>
        <dbReference type="SAM" id="MobiDB-lite"/>
    </source>
</evidence>
<name>M2YQ46_9PSEU</name>
<dbReference type="Proteomes" id="UP000054226">
    <property type="component" value="Unassembled WGS sequence"/>
</dbReference>
<feature type="region of interest" description="Disordered" evidence="1">
    <location>
        <begin position="370"/>
        <end position="399"/>
    </location>
</feature>
<protein>
    <submittedName>
        <fullName evidence="2">Uncharacterized protein</fullName>
    </submittedName>
</protein>
<reference evidence="2 3" key="1">
    <citation type="journal article" date="2013" name="Genome Announc.">
        <title>Draft Genome Sequence of Amycolatopsis decaplanina Strain DSM 44594T.</title>
        <authorList>
            <person name="Kaur N."/>
            <person name="Kumar S."/>
            <person name="Bala M."/>
            <person name="Raghava G.P."/>
            <person name="Mayilraj S."/>
        </authorList>
    </citation>
    <scope>NUCLEOTIDE SEQUENCE [LARGE SCALE GENOMIC DNA]</scope>
    <source>
        <strain evidence="2 3">DSM 44594</strain>
    </source>
</reference>
<comment type="caution">
    <text evidence="2">The sequence shown here is derived from an EMBL/GenBank/DDBJ whole genome shotgun (WGS) entry which is preliminary data.</text>
</comment>
<dbReference type="EMBL" id="AOHO01000024">
    <property type="protein sequence ID" value="EME64080.1"/>
    <property type="molecule type" value="Genomic_DNA"/>
</dbReference>